<proteinExistence type="predicted"/>
<dbReference type="AlphaFoldDB" id="A0A370P274"/>
<comment type="caution">
    <text evidence="1">The sequence shown here is derived from an EMBL/GenBank/DDBJ whole genome shotgun (WGS) entry which is preliminary data.</text>
</comment>
<dbReference type="RefSeq" id="WP_115013242.1">
    <property type="nucleotide sequence ID" value="NZ_QKWJ01000002.1"/>
</dbReference>
<evidence type="ECO:0000313" key="2">
    <source>
        <dbReference type="Proteomes" id="UP000255165"/>
    </source>
</evidence>
<sequence length="144" mass="15949">MLRVTVELLPGGRVQGRQTLATTDIGRIRSDALADYQVEMEEGLLPDQIWSGTLQDYPRWSASVWDLVARSIAVALTGREELPPRPQLPQVPVHTLDGGMPVVHLDEIPEPTRTFFARNLRGSGTPGAGMAFAWDWDDFLAGQR</sequence>
<evidence type="ECO:0000313" key="1">
    <source>
        <dbReference type="EMBL" id="RDK11969.1"/>
    </source>
</evidence>
<reference evidence="1 2" key="1">
    <citation type="submission" date="2018-06" db="EMBL/GenBank/DDBJ databases">
        <authorList>
            <person name="Feng T."/>
            <person name="Jeon C.O."/>
        </authorList>
    </citation>
    <scope>NUCLEOTIDE SEQUENCE [LARGE SCALE GENOMIC DNA]</scope>
    <source>
        <strain evidence="1 2">S23</strain>
    </source>
</reference>
<accession>A0A370P274</accession>
<dbReference type="Proteomes" id="UP000255165">
    <property type="component" value="Unassembled WGS sequence"/>
</dbReference>
<dbReference type="EMBL" id="QKWJ01000002">
    <property type="protein sequence ID" value="RDK11969.1"/>
    <property type="molecule type" value="Genomic_DNA"/>
</dbReference>
<protein>
    <submittedName>
        <fullName evidence="1">Uncharacterized protein</fullName>
    </submittedName>
</protein>
<name>A0A370P274_9BURK</name>
<keyword evidence="2" id="KW-1185">Reference proteome</keyword>
<organism evidence="1 2">
    <name type="scientific">Cupriavidus lacunae</name>
    <dbReference type="NCBI Taxonomy" id="2666307"/>
    <lineage>
        <taxon>Bacteria</taxon>
        <taxon>Pseudomonadati</taxon>
        <taxon>Pseudomonadota</taxon>
        <taxon>Betaproteobacteria</taxon>
        <taxon>Burkholderiales</taxon>
        <taxon>Burkholderiaceae</taxon>
        <taxon>Cupriavidus</taxon>
    </lineage>
</organism>
<gene>
    <name evidence="1" type="ORF">DN412_03065</name>
</gene>